<proteinExistence type="predicted"/>
<name>A0ABD5YJT9_9EURY</name>
<evidence type="ECO:0000313" key="3">
    <source>
        <dbReference type="EMBL" id="MFC7187855.1"/>
    </source>
</evidence>
<dbReference type="EMBL" id="JBHSZZ010000063">
    <property type="protein sequence ID" value="MFC7187855.1"/>
    <property type="molecule type" value="Genomic_DNA"/>
</dbReference>
<organism evidence="3 4">
    <name type="scientific">Halorubrum yunnanense</name>
    <dbReference type="NCBI Taxonomy" id="1526162"/>
    <lineage>
        <taxon>Archaea</taxon>
        <taxon>Methanobacteriati</taxon>
        <taxon>Methanobacteriota</taxon>
        <taxon>Stenosarchaea group</taxon>
        <taxon>Halobacteria</taxon>
        <taxon>Halobacteriales</taxon>
        <taxon>Haloferacaceae</taxon>
        <taxon>Halorubrum</taxon>
    </lineage>
</organism>
<dbReference type="InterPro" id="IPR012859">
    <property type="entry name" value="Pilin_N_archaeal"/>
</dbReference>
<reference evidence="3 4" key="1">
    <citation type="journal article" date="2019" name="Int. J. Syst. Evol. Microbiol.">
        <title>The Global Catalogue of Microorganisms (GCM) 10K type strain sequencing project: providing services to taxonomists for standard genome sequencing and annotation.</title>
        <authorList>
            <consortium name="The Broad Institute Genomics Platform"/>
            <consortium name="The Broad Institute Genome Sequencing Center for Infectious Disease"/>
            <person name="Wu L."/>
            <person name="Ma J."/>
        </authorList>
    </citation>
    <scope>NUCLEOTIDE SEQUENCE [LARGE SCALE GENOMIC DNA]</scope>
    <source>
        <strain evidence="3 4">Q85</strain>
    </source>
</reference>
<dbReference type="Pfam" id="PF07790">
    <property type="entry name" value="Pilin_N"/>
    <property type="match status" value="1"/>
</dbReference>
<dbReference type="AlphaFoldDB" id="A0ABD5YJT9"/>
<keyword evidence="4" id="KW-1185">Reference proteome</keyword>
<feature type="domain" description="Archaeal Type IV pilin N-terminal" evidence="2">
    <location>
        <begin position="6"/>
        <end position="87"/>
    </location>
</feature>
<dbReference type="RefSeq" id="WP_267665317.1">
    <property type="nucleotide sequence ID" value="NZ_JAODIX010000063.1"/>
</dbReference>
<evidence type="ECO:0000313" key="4">
    <source>
        <dbReference type="Proteomes" id="UP001596390"/>
    </source>
</evidence>
<protein>
    <submittedName>
        <fullName evidence="3">Type IV pilin</fullName>
    </submittedName>
</protein>
<accession>A0ABD5YJT9</accession>
<feature type="transmembrane region" description="Helical" evidence="1">
    <location>
        <begin position="12"/>
        <end position="36"/>
    </location>
</feature>
<evidence type="ECO:0000256" key="1">
    <source>
        <dbReference type="SAM" id="Phobius"/>
    </source>
</evidence>
<keyword evidence="1" id="KW-1133">Transmembrane helix</keyword>
<dbReference type="NCBIfam" id="TIGR02537">
    <property type="entry name" value="arch_flag_Nterm"/>
    <property type="match status" value="1"/>
</dbReference>
<dbReference type="InterPro" id="IPR013373">
    <property type="entry name" value="Flagellin/pilin_N_arc"/>
</dbReference>
<keyword evidence="1" id="KW-0812">Transmembrane</keyword>
<comment type="caution">
    <text evidence="3">The sequence shown here is derived from an EMBL/GenBank/DDBJ whole genome shotgun (WGS) entry which is preliminary data.</text>
</comment>
<dbReference type="Proteomes" id="UP001596390">
    <property type="component" value="Unassembled WGS sequence"/>
</dbReference>
<gene>
    <name evidence="3" type="ORF">ACFQMK_13405</name>
</gene>
<keyword evidence="1" id="KW-0472">Membrane</keyword>
<evidence type="ECO:0000259" key="2">
    <source>
        <dbReference type="Pfam" id="PF07790"/>
    </source>
</evidence>
<sequence length="179" mass="19301">MNQQDRAVTPAISTILMVAIVVILAAAVSVFFLGVVEDVNEPAPNVADTTGEFVIDEEDAGDNQIVRITHLGGDSVAMEEIEIIVRADASGDDDFPKEARLINFPNPDEDDPDNIIDSGESSVGFEKWAASRTIEFRINTGDADFRVDDNNTGPEADTLEVIIVHTPSDAIISKNTFTP</sequence>